<gene>
    <name evidence="11" type="ORF">CVS29_01425</name>
</gene>
<evidence type="ECO:0000256" key="7">
    <source>
        <dbReference type="ARBA" id="ARBA00022777"/>
    </source>
</evidence>
<dbReference type="EMBL" id="QHLZ01000001">
    <property type="protein sequence ID" value="PXA69257.1"/>
    <property type="molecule type" value="Genomic_DNA"/>
</dbReference>
<keyword evidence="5" id="KW-0597">Phosphoprotein</keyword>
<keyword evidence="8" id="KW-0902">Two-component regulatory system</keyword>
<dbReference type="SUPFAM" id="SSF47384">
    <property type="entry name" value="Homodimeric domain of signal transducing histidine kinase"/>
    <property type="match status" value="1"/>
</dbReference>
<evidence type="ECO:0000256" key="4">
    <source>
        <dbReference type="ARBA" id="ARBA00012438"/>
    </source>
</evidence>
<evidence type="ECO:0000256" key="5">
    <source>
        <dbReference type="ARBA" id="ARBA00022553"/>
    </source>
</evidence>
<proteinExistence type="predicted"/>
<comment type="caution">
    <text evidence="11">The sequence shown here is derived from an EMBL/GenBank/DDBJ whole genome shotgun (WGS) entry which is preliminary data.</text>
</comment>
<dbReference type="InterPro" id="IPR003661">
    <property type="entry name" value="HisK_dim/P_dom"/>
</dbReference>
<dbReference type="SUPFAM" id="SSF55874">
    <property type="entry name" value="ATPase domain of HSP90 chaperone/DNA topoisomerase II/histidine kinase"/>
    <property type="match status" value="1"/>
</dbReference>
<dbReference type="AlphaFoldDB" id="A0A2V3DW46"/>
<dbReference type="OrthoDB" id="9757990at2"/>
<reference evidence="11 12" key="1">
    <citation type="submission" date="2018-05" db="EMBL/GenBank/DDBJ databases">
        <title>Genetic diversity of glacier-inhabiting Cryobacterium bacteria in China and description of Cryobacterium mengkeensis sp. nov. and Arthrobacter glacialis sp. nov.</title>
        <authorList>
            <person name="Liu Q."/>
            <person name="Xin Y.-H."/>
        </authorList>
    </citation>
    <scope>NUCLEOTIDE SEQUENCE [LARGE SCALE GENOMIC DNA]</scope>
    <source>
        <strain evidence="11 12">GP3</strain>
    </source>
</reference>
<sequence length="555" mass="59779">MPDTHPNQLLGNLFYRRTLRGRVIFAQLPFFLTVALAGILIAALYPGLWGNPRLLIGLTINALLAVACFVVPWDKLHPSSIVVIPYLDFIVVAFFREGSQTLLSSAGLLGLFPVFWLCASGIAPKTAVVSSTVASLSIVWVSVFISGNVTAVALAKPLLFPLIILLFAITVVVITSNMEHQRNTLLIRDKQLREALAESQHRERLMETVVDTVGVGVLVVDADGNDQLMNAAQRHIHSLGSPVDNADPNESELLLFSPDREPLAPESRPVRRAINGETFTNFQIWIGTGEEARALSTTARMIRHGDGASEGSVIAFHDVTDMVKAMNAKNDFVANVSHEFRTPLTAIQSYISLVLEEPDMDPQDVARFLGIAERNADRLSGLVADLLTNSAITVERAPANVAQLLSDCLASAAPSAAANNVLLEQQCQEPLVAFLDGVRISQVLDNLVSNAIKYSPHGGTLTVKVWTYGTDLHCEVSDQGLGMSESEQASLFQKFYRAGTAVERGIPGIGLGLTISKTIIETHGGTLSVLSHLGKGTTMKIVIPACVLGAHFVSV</sequence>
<dbReference type="InterPro" id="IPR003594">
    <property type="entry name" value="HATPase_dom"/>
</dbReference>
<organism evidence="11 12">
    <name type="scientific">Arthrobacter psychrochitiniphilus</name>
    <dbReference type="NCBI Taxonomy" id="291045"/>
    <lineage>
        <taxon>Bacteria</taxon>
        <taxon>Bacillati</taxon>
        <taxon>Actinomycetota</taxon>
        <taxon>Actinomycetes</taxon>
        <taxon>Micrococcales</taxon>
        <taxon>Micrococcaceae</taxon>
        <taxon>Arthrobacter</taxon>
    </lineage>
</organism>
<evidence type="ECO:0000259" key="10">
    <source>
        <dbReference type="PROSITE" id="PS50109"/>
    </source>
</evidence>
<dbReference type="GO" id="GO:0005886">
    <property type="term" value="C:plasma membrane"/>
    <property type="evidence" value="ECO:0007669"/>
    <property type="project" value="UniProtKB-SubCell"/>
</dbReference>
<dbReference type="InterPro" id="IPR036890">
    <property type="entry name" value="HATPase_C_sf"/>
</dbReference>
<evidence type="ECO:0000256" key="3">
    <source>
        <dbReference type="ARBA" id="ARBA00004236"/>
    </source>
</evidence>
<dbReference type="Gene3D" id="3.30.565.10">
    <property type="entry name" value="Histidine kinase-like ATPase, C-terminal domain"/>
    <property type="match status" value="1"/>
</dbReference>
<dbReference type="EC" id="2.7.13.3" evidence="4"/>
<dbReference type="CDD" id="cd00082">
    <property type="entry name" value="HisKA"/>
    <property type="match status" value="1"/>
</dbReference>
<dbReference type="InterPro" id="IPR050736">
    <property type="entry name" value="Sensor_HK_Regulatory"/>
</dbReference>
<dbReference type="Gene3D" id="3.30.450.20">
    <property type="entry name" value="PAS domain"/>
    <property type="match status" value="1"/>
</dbReference>
<dbReference type="InterPro" id="IPR005467">
    <property type="entry name" value="His_kinase_dom"/>
</dbReference>
<keyword evidence="12" id="KW-1185">Reference proteome</keyword>
<dbReference type="InterPro" id="IPR036097">
    <property type="entry name" value="HisK_dim/P_sf"/>
</dbReference>
<protein>
    <recommendedName>
        <fullName evidence="4">histidine kinase</fullName>
        <ecNumber evidence="4">2.7.13.3</ecNumber>
    </recommendedName>
</protein>
<dbReference type="InterPro" id="IPR013656">
    <property type="entry name" value="PAS_4"/>
</dbReference>
<dbReference type="RefSeq" id="WP_110104544.1">
    <property type="nucleotide sequence ID" value="NZ_JACBZZ010000001.1"/>
</dbReference>
<dbReference type="GO" id="GO:0005509">
    <property type="term" value="F:calcium ion binding"/>
    <property type="evidence" value="ECO:0007669"/>
    <property type="project" value="UniProtKB-ARBA"/>
</dbReference>
<dbReference type="PANTHER" id="PTHR43711:SF1">
    <property type="entry name" value="HISTIDINE KINASE 1"/>
    <property type="match status" value="1"/>
</dbReference>
<evidence type="ECO:0000256" key="9">
    <source>
        <dbReference type="ARBA" id="ARBA00023136"/>
    </source>
</evidence>
<dbReference type="PRINTS" id="PR00344">
    <property type="entry name" value="BCTRLSENSOR"/>
</dbReference>
<keyword evidence="9" id="KW-0472">Membrane</keyword>
<evidence type="ECO:0000256" key="1">
    <source>
        <dbReference type="ARBA" id="ARBA00000085"/>
    </source>
</evidence>
<dbReference type="SUPFAM" id="SSF55785">
    <property type="entry name" value="PYP-like sensor domain (PAS domain)"/>
    <property type="match status" value="1"/>
</dbReference>
<comment type="cofactor">
    <cofactor evidence="2">
        <name>a divalent metal cation</name>
        <dbReference type="ChEBI" id="CHEBI:60240"/>
    </cofactor>
</comment>
<dbReference type="Pfam" id="PF02518">
    <property type="entry name" value="HATPase_c"/>
    <property type="match status" value="1"/>
</dbReference>
<dbReference type="PANTHER" id="PTHR43711">
    <property type="entry name" value="TWO-COMPONENT HISTIDINE KINASE"/>
    <property type="match status" value="1"/>
</dbReference>
<dbReference type="InterPro" id="IPR004358">
    <property type="entry name" value="Sig_transdc_His_kin-like_C"/>
</dbReference>
<dbReference type="Proteomes" id="UP000246303">
    <property type="component" value="Unassembled WGS sequence"/>
</dbReference>
<dbReference type="InterPro" id="IPR035965">
    <property type="entry name" value="PAS-like_dom_sf"/>
</dbReference>
<dbReference type="FunFam" id="1.10.287.130:FF:000001">
    <property type="entry name" value="Two-component sensor histidine kinase"/>
    <property type="match status" value="1"/>
</dbReference>
<dbReference type="Pfam" id="PF08448">
    <property type="entry name" value="PAS_4"/>
    <property type="match status" value="1"/>
</dbReference>
<dbReference type="SMART" id="SM00388">
    <property type="entry name" value="HisKA"/>
    <property type="match status" value="1"/>
</dbReference>
<feature type="domain" description="Histidine kinase" evidence="10">
    <location>
        <begin position="335"/>
        <end position="547"/>
    </location>
</feature>
<evidence type="ECO:0000256" key="8">
    <source>
        <dbReference type="ARBA" id="ARBA00023012"/>
    </source>
</evidence>
<dbReference type="Gene3D" id="1.10.287.130">
    <property type="match status" value="1"/>
</dbReference>
<dbReference type="FunFam" id="3.30.565.10:FF:000006">
    <property type="entry name" value="Sensor histidine kinase WalK"/>
    <property type="match status" value="1"/>
</dbReference>
<evidence type="ECO:0000313" key="11">
    <source>
        <dbReference type="EMBL" id="PXA69257.1"/>
    </source>
</evidence>
<keyword evidence="6" id="KW-0808">Transferase</keyword>
<comment type="subcellular location">
    <subcellularLocation>
        <location evidence="3">Cell membrane</location>
    </subcellularLocation>
</comment>
<accession>A0A2V3DW46</accession>
<dbReference type="SMART" id="SM00387">
    <property type="entry name" value="HATPase_c"/>
    <property type="match status" value="1"/>
</dbReference>
<dbReference type="PROSITE" id="PS50109">
    <property type="entry name" value="HIS_KIN"/>
    <property type="match status" value="1"/>
</dbReference>
<evidence type="ECO:0000313" key="12">
    <source>
        <dbReference type="Proteomes" id="UP000246303"/>
    </source>
</evidence>
<dbReference type="CDD" id="cd00075">
    <property type="entry name" value="HATPase"/>
    <property type="match status" value="1"/>
</dbReference>
<evidence type="ECO:0000256" key="2">
    <source>
        <dbReference type="ARBA" id="ARBA00001968"/>
    </source>
</evidence>
<name>A0A2V3DW46_9MICC</name>
<dbReference type="Pfam" id="PF00512">
    <property type="entry name" value="HisKA"/>
    <property type="match status" value="1"/>
</dbReference>
<dbReference type="GO" id="GO:0000155">
    <property type="term" value="F:phosphorelay sensor kinase activity"/>
    <property type="evidence" value="ECO:0007669"/>
    <property type="project" value="InterPro"/>
</dbReference>
<comment type="catalytic activity">
    <reaction evidence="1">
        <text>ATP + protein L-histidine = ADP + protein N-phospho-L-histidine.</text>
        <dbReference type="EC" id="2.7.13.3"/>
    </reaction>
</comment>
<keyword evidence="7 11" id="KW-0418">Kinase</keyword>
<evidence type="ECO:0000256" key="6">
    <source>
        <dbReference type="ARBA" id="ARBA00022679"/>
    </source>
</evidence>